<proteinExistence type="predicted"/>
<evidence type="ECO:0000256" key="9">
    <source>
        <dbReference type="ARBA" id="ARBA00071184"/>
    </source>
</evidence>
<dbReference type="CDD" id="cd00143">
    <property type="entry name" value="PP2Cc"/>
    <property type="match status" value="1"/>
</dbReference>
<feature type="domain" description="PPM-type phosphatase" evidence="14">
    <location>
        <begin position="6"/>
        <end position="237"/>
    </location>
</feature>
<evidence type="ECO:0000256" key="3">
    <source>
        <dbReference type="ARBA" id="ARBA00022723"/>
    </source>
</evidence>
<dbReference type="SMART" id="SM00331">
    <property type="entry name" value="PP2C_SIG"/>
    <property type="match status" value="1"/>
</dbReference>
<accession>A0A1H1CTX0</accession>
<dbReference type="RefSeq" id="WP_093258485.1">
    <property type="nucleotide sequence ID" value="NZ_FNKK01000002.1"/>
</dbReference>
<dbReference type="AlphaFoldDB" id="A0A1H1CTX0"/>
<keyword evidence="13" id="KW-1133">Transmembrane helix</keyword>
<dbReference type="FunFam" id="3.60.40.10:FF:000002">
    <property type="entry name" value="Serine/threonine phosphatase stp"/>
    <property type="match status" value="1"/>
</dbReference>
<keyword evidence="5" id="KW-0904">Protein phosphatase</keyword>
<keyword evidence="13" id="KW-0472">Membrane</keyword>
<dbReference type="InterPro" id="IPR036457">
    <property type="entry name" value="PPM-type-like_dom_sf"/>
</dbReference>
<evidence type="ECO:0000256" key="13">
    <source>
        <dbReference type="SAM" id="Phobius"/>
    </source>
</evidence>
<dbReference type="GO" id="GO:0004722">
    <property type="term" value="F:protein serine/threonine phosphatase activity"/>
    <property type="evidence" value="ECO:0007669"/>
    <property type="project" value="UniProtKB-EC"/>
</dbReference>
<keyword evidence="13" id="KW-0812">Transmembrane</keyword>
<feature type="compositionally biased region" description="Basic and acidic residues" evidence="12">
    <location>
        <begin position="412"/>
        <end position="463"/>
    </location>
</feature>
<dbReference type="InterPro" id="IPR001932">
    <property type="entry name" value="PPM-type_phosphatase-like_dom"/>
</dbReference>
<evidence type="ECO:0000259" key="14">
    <source>
        <dbReference type="PROSITE" id="PS51746"/>
    </source>
</evidence>
<feature type="region of interest" description="Disordered" evidence="12">
    <location>
        <begin position="398"/>
        <end position="463"/>
    </location>
</feature>
<dbReference type="InterPro" id="IPR015655">
    <property type="entry name" value="PP2C"/>
</dbReference>
<dbReference type="EMBL" id="FNKK01000002">
    <property type="protein sequence ID" value="SDQ67715.1"/>
    <property type="molecule type" value="Genomic_DNA"/>
</dbReference>
<evidence type="ECO:0000256" key="2">
    <source>
        <dbReference type="ARBA" id="ARBA00013081"/>
    </source>
</evidence>
<dbReference type="STRING" id="35622.SAMN04489764_1646"/>
<dbReference type="SUPFAM" id="SSF81606">
    <property type="entry name" value="PP2C-like"/>
    <property type="match status" value="1"/>
</dbReference>
<protein>
    <recommendedName>
        <fullName evidence="9">Serine/threonine protein phosphatase PstP</fullName>
        <ecNumber evidence="2">3.1.3.16</ecNumber>
    </recommendedName>
    <alternativeName>
        <fullName evidence="11">Mycobacterial Ser/Thr phosphatase</fullName>
    </alternativeName>
    <alternativeName>
        <fullName evidence="10">PP2C-family Ser/Thr phosphatase</fullName>
    </alternativeName>
</protein>
<dbReference type="PROSITE" id="PS51746">
    <property type="entry name" value="PPM_2"/>
    <property type="match status" value="1"/>
</dbReference>
<evidence type="ECO:0000256" key="5">
    <source>
        <dbReference type="ARBA" id="ARBA00022912"/>
    </source>
</evidence>
<dbReference type="GO" id="GO:0046872">
    <property type="term" value="F:metal ion binding"/>
    <property type="evidence" value="ECO:0007669"/>
    <property type="project" value="UniProtKB-KW"/>
</dbReference>
<keyword evidence="4" id="KW-0378">Hydrolase</keyword>
<sequence length="463" mass="49443">MTIALRYAARSDVGLLREGNEDSAYASGRLLAVADGMGGHAHGEVASSVAIAAMASLEEGAYGNDLLGAIEAAVRDANRRLHEMVGRDPSLKGMGTTLTAMLWNGTQVALVHVGDSRAYMLRRGELYQITHDHTLVQSLVDDGRITPEEAATHPQRSILLRALDGSGEVDPDLTLREAQVDDRYLLCSDGLSGVVSPEVLHNTLTTVDEPEDVVRALIDLANKGGGPDNITCVVADVVEVEDGVTLPCDAAVVGAAGNNRNFPLITPPQQRTTITAPQPVITDDGLGAPAAQAVQDSPKRRRRWWPLLTTAFGAVVALVGAGAYFGYQWTQEQFFIGAQGDEIVVYRGIDAQLGPLQFFEVARATGHSLSALDAFQQGRVRDGIIVTSVDEGLQKIDELRASASPSPTAARQSDKTADRRDDKAGNRNSSREDATGEETSSRESKPSQRTADSEEPRATRSPE</sequence>
<organism evidence="15 16">
    <name type="scientific">Thermostaphylospora chromogena</name>
    <dbReference type="NCBI Taxonomy" id="35622"/>
    <lineage>
        <taxon>Bacteria</taxon>
        <taxon>Bacillati</taxon>
        <taxon>Actinomycetota</taxon>
        <taxon>Actinomycetes</taxon>
        <taxon>Streptosporangiales</taxon>
        <taxon>Thermomonosporaceae</taxon>
        <taxon>Thermostaphylospora</taxon>
    </lineage>
</organism>
<feature type="compositionally biased region" description="Low complexity" evidence="12">
    <location>
        <begin position="401"/>
        <end position="411"/>
    </location>
</feature>
<dbReference type="SMART" id="SM00332">
    <property type="entry name" value="PP2Cc"/>
    <property type="match status" value="1"/>
</dbReference>
<evidence type="ECO:0000256" key="6">
    <source>
        <dbReference type="ARBA" id="ARBA00023211"/>
    </source>
</evidence>
<reference evidence="15 16" key="1">
    <citation type="submission" date="2016-10" db="EMBL/GenBank/DDBJ databases">
        <authorList>
            <person name="de Groot N.N."/>
        </authorList>
    </citation>
    <scope>NUCLEOTIDE SEQUENCE [LARGE SCALE GENOMIC DNA]</scope>
    <source>
        <strain evidence="15 16">DSM 43794</strain>
    </source>
</reference>
<feature type="transmembrane region" description="Helical" evidence="13">
    <location>
        <begin position="304"/>
        <end position="327"/>
    </location>
</feature>
<evidence type="ECO:0000313" key="16">
    <source>
        <dbReference type="Proteomes" id="UP000217103"/>
    </source>
</evidence>
<evidence type="ECO:0000256" key="8">
    <source>
        <dbReference type="ARBA" id="ARBA00048336"/>
    </source>
</evidence>
<evidence type="ECO:0000313" key="15">
    <source>
        <dbReference type="EMBL" id="SDQ67715.1"/>
    </source>
</evidence>
<evidence type="ECO:0000256" key="4">
    <source>
        <dbReference type="ARBA" id="ARBA00022801"/>
    </source>
</evidence>
<evidence type="ECO:0000256" key="10">
    <source>
        <dbReference type="ARBA" id="ARBA00077741"/>
    </source>
</evidence>
<keyword evidence="6" id="KW-0464">Manganese</keyword>
<gene>
    <name evidence="15" type="ORF">SAMN04489764_1646</name>
</gene>
<comment type="cofactor">
    <cofactor evidence="1">
        <name>Mn(2+)</name>
        <dbReference type="ChEBI" id="CHEBI:29035"/>
    </cofactor>
</comment>
<evidence type="ECO:0000256" key="1">
    <source>
        <dbReference type="ARBA" id="ARBA00001936"/>
    </source>
</evidence>
<comment type="catalytic activity">
    <reaction evidence="7">
        <text>O-phospho-L-seryl-[protein] + H2O = L-seryl-[protein] + phosphate</text>
        <dbReference type="Rhea" id="RHEA:20629"/>
        <dbReference type="Rhea" id="RHEA-COMP:9863"/>
        <dbReference type="Rhea" id="RHEA-COMP:11604"/>
        <dbReference type="ChEBI" id="CHEBI:15377"/>
        <dbReference type="ChEBI" id="CHEBI:29999"/>
        <dbReference type="ChEBI" id="CHEBI:43474"/>
        <dbReference type="ChEBI" id="CHEBI:83421"/>
        <dbReference type="EC" id="3.1.3.16"/>
    </reaction>
</comment>
<dbReference type="EC" id="3.1.3.16" evidence="2"/>
<keyword evidence="3" id="KW-0479">Metal-binding</keyword>
<dbReference type="Proteomes" id="UP000217103">
    <property type="component" value="Unassembled WGS sequence"/>
</dbReference>
<dbReference type="OrthoDB" id="9801841at2"/>
<name>A0A1H1CTX0_9ACTN</name>
<evidence type="ECO:0000256" key="7">
    <source>
        <dbReference type="ARBA" id="ARBA00047761"/>
    </source>
</evidence>
<comment type="catalytic activity">
    <reaction evidence="8">
        <text>O-phospho-L-threonyl-[protein] + H2O = L-threonyl-[protein] + phosphate</text>
        <dbReference type="Rhea" id="RHEA:47004"/>
        <dbReference type="Rhea" id="RHEA-COMP:11060"/>
        <dbReference type="Rhea" id="RHEA-COMP:11605"/>
        <dbReference type="ChEBI" id="CHEBI:15377"/>
        <dbReference type="ChEBI" id="CHEBI:30013"/>
        <dbReference type="ChEBI" id="CHEBI:43474"/>
        <dbReference type="ChEBI" id="CHEBI:61977"/>
        <dbReference type="EC" id="3.1.3.16"/>
    </reaction>
</comment>
<keyword evidence="16" id="KW-1185">Reference proteome</keyword>
<evidence type="ECO:0000256" key="11">
    <source>
        <dbReference type="ARBA" id="ARBA00079123"/>
    </source>
</evidence>
<evidence type="ECO:0000256" key="12">
    <source>
        <dbReference type="SAM" id="MobiDB-lite"/>
    </source>
</evidence>
<dbReference type="PANTHER" id="PTHR47992">
    <property type="entry name" value="PROTEIN PHOSPHATASE"/>
    <property type="match status" value="1"/>
</dbReference>
<dbReference type="Pfam" id="PF13672">
    <property type="entry name" value="PP2C_2"/>
    <property type="match status" value="1"/>
</dbReference>
<dbReference type="Gene3D" id="3.60.40.10">
    <property type="entry name" value="PPM-type phosphatase domain"/>
    <property type="match status" value="1"/>
</dbReference>